<keyword evidence="3" id="KW-1185">Reference proteome</keyword>
<evidence type="ECO:0000313" key="3">
    <source>
        <dbReference type="Proteomes" id="UP000298179"/>
    </source>
</evidence>
<sequence>MPGSRRSRIALGLALVGGGMLGFLPILGFWMIPVGLAVLSVDSPLVRRWRRRTEVRSTRWWQARRASRRRDDGAGGQPPL</sequence>
<gene>
    <name evidence="2" type="ORF">E3C22_10360</name>
</gene>
<dbReference type="RefSeq" id="WP_134762455.1">
    <property type="nucleotide sequence ID" value="NZ_SOZD01000003.1"/>
</dbReference>
<dbReference type="AlphaFoldDB" id="A0A4Y8RJW5"/>
<feature type="transmembrane region" description="Helical" evidence="1">
    <location>
        <begin position="20"/>
        <end position="41"/>
    </location>
</feature>
<proteinExistence type="predicted"/>
<keyword evidence="1" id="KW-0812">Transmembrane</keyword>
<dbReference type="EMBL" id="SOZD01000003">
    <property type="protein sequence ID" value="TFF23348.1"/>
    <property type="molecule type" value="Genomic_DNA"/>
</dbReference>
<evidence type="ECO:0000313" key="2">
    <source>
        <dbReference type="EMBL" id="TFF23348.1"/>
    </source>
</evidence>
<comment type="caution">
    <text evidence="2">The sequence shown here is derived from an EMBL/GenBank/DDBJ whole genome shotgun (WGS) entry which is preliminary data.</text>
</comment>
<protein>
    <recommendedName>
        <fullName evidence="4">Transmembrane protein (PGPGW)</fullName>
    </recommendedName>
</protein>
<name>A0A4Y8RJW5_9HYPH</name>
<dbReference type="Proteomes" id="UP000298179">
    <property type="component" value="Unassembled WGS sequence"/>
</dbReference>
<keyword evidence="1" id="KW-0472">Membrane</keyword>
<evidence type="ECO:0000256" key="1">
    <source>
        <dbReference type="SAM" id="Phobius"/>
    </source>
</evidence>
<keyword evidence="1" id="KW-1133">Transmembrane helix</keyword>
<reference evidence="2 3" key="1">
    <citation type="submission" date="2019-03" db="EMBL/GenBank/DDBJ databases">
        <title>Jiella endophytica sp. nov., a novel endophytic bacterium isolated from root of Ficus microcarpa Linn. f.</title>
        <authorList>
            <person name="Tuo L."/>
        </authorList>
    </citation>
    <scope>NUCLEOTIDE SEQUENCE [LARGE SCALE GENOMIC DNA]</scope>
    <source>
        <strain evidence="2 3">CBS5Q-3</strain>
    </source>
</reference>
<evidence type="ECO:0008006" key="4">
    <source>
        <dbReference type="Google" id="ProtNLM"/>
    </source>
</evidence>
<accession>A0A4Y8RJW5</accession>
<organism evidence="2 3">
    <name type="scientific">Jiella endophytica</name>
    <dbReference type="NCBI Taxonomy" id="2558362"/>
    <lineage>
        <taxon>Bacteria</taxon>
        <taxon>Pseudomonadati</taxon>
        <taxon>Pseudomonadota</taxon>
        <taxon>Alphaproteobacteria</taxon>
        <taxon>Hyphomicrobiales</taxon>
        <taxon>Aurantimonadaceae</taxon>
        <taxon>Jiella</taxon>
    </lineage>
</organism>